<dbReference type="Proteomes" id="UP001189915">
    <property type="component" value="Unassembled WGS sequence"/>
</dbReference>
<accession>A0AAD2ESV3</accession>
<dbReference type="EMBL" id="CATWAF010000004">
    <property type="protein sequence ID" value="CAJ0699216.1"/>
    <property type="molecule type" value="Genomic_DNA"/>
</dbReference>
<name>A0AAD2ESV3_9RALS</name>
<organism evidence="1 2">
    <name type="scientific">Ralstonia wenshanensis</name>
    <dbReference type="NCBI Taxonomy" id="2842456"/>
    <lineage>
        <taxon>Bacteria</taxon>
        <taxon>Pseudomonadati</taxon>
        <taxon>Pseudomonadota</taxon>
        <taxon>Betaproteobacteria</taxon>
        <taxon>Burkholderiales</taxon>
        <taxon>Burkholderiaceae</taxon>
        <taxon>Ralstonia</taxon>
    </lineage>
</organism>
<dbReference type="RefSeq" id="WP_316870319.1">
    <property type="nucleotide sequence ID" value="NZ_CATWAF010000004.1"/>
</dbReference>
<proteinExistence type="predicted"/>
<protein>
    <submittedName>
        <fullName evidence="1">Uncharacterized protein</fullName>
    </submittedName>
</protein>
<keyword evidence="2" id="KW-1185">Reference proteome</keyword>
<evidence type="ECO:0000313" key="2">
    <source>
        <dbReference type="Proteomes" id="UP001189915"/>
    </source>
</evidence>
<evidence type="ECO:0000313" key="1">
    <source>
        <dbReference type="EMBL" id="CAJ0699216.1"/>
    </source>
</evidence>
<sequence length="93" mass="10331">MAEADFSNETTQQLRILTNRGGNRVFDDAREALFFARETASDLASLSAVFQESTDAEQVDLARSIGAMNDMAWQLEQALTLLCTAEEQQRKGD</sequence>
<reference evidence="1 2" key="1">
    <citation type="submission" date="2023-07" db="EMBL/GenBank/DDBJ databases">
        <authorList>
            <person name="Peeters C."/>
        </authorList>
    </citation>
    <scope>NUCLEOTIDE SEQUENCE [LARGE SCALE GENOMIC DNA]</scope>
    <source>
        <strain evidence="1 2">LMG 18091</strain>
    </source>
</reference>
<comment type="caution">
    <text evidence="1">The sequence shown here is derived from an EMBL/GenBank/DDBJ whole genome shotgun (WGS) entry which is preliminary data.</text>
</comment>
<gene>
    <name evidence="1" type="ORF">LMG18091_02878</name>
</gene>
<dbReference type="AlphaFoldDB" id="A0AAD2ESV3"/>